<dbReference type="InterPro" id="IPR020846">
    <property type="entry name" value="MFS_dom"/>
</dbReference>
<proteinExistence type="predicted"/>
<dbReference type="Proteomes" id="UP000656319">
    <property type="component" value="Unassembled WGS sequence"/>
</dbReference>
<feature type="transmembrane region" description="Helical" evidence="6">
    <location>
        <begin position="154"/>
        <end position="178"/>
    </location>
</feature>
<dbReference type="InterPro" id="IPR036259">
    <property type="entry name" value="MFS_trans_sf"/>
</dbReference>
<comment type="caution">
    <text evidence="8">The sequence shown here is derived from an EMBL/GenBank/DDBJ whole genome shotgun (WGS) entry which is preliminary data.</text>
</comment>
<feature type="transmembrane region" description="Helical" evidence="6">
    <location>
        <begin position="257"/>
        <end position="278"/>
    </location>
</feature>
<feature type="transmembrane region" description="Helical" evidence="6">
    <location>
        <begin position="126"/>
        <end position="147"/>
    </location>
</feature>
<keyword evidence="4 6" id="KW-1133">Transmembrane helix</keyword>
<dbReference type="Pfam" id="PF07690">
    <property type="entry name" value="MFS_1"/>
    <property type="match status" value="1"/>
</dbReference>
<evidence type="ECO:0000256" key="1">
    <source>
        <dbReference type="ARBA" id="ARBA00004141"/>
    </source>
</evidence>
<keyword evidence="9" id="KW-1185">Reference proteome</keyword>
<feature type="transmembrane region" description="Helical" evidence="6">
    <location>
        <begin position="27"/>
        <end position="44"/>
    </location>
</feature>
<dbReference type="RefSeq" id="WP_201696531.1">
    <property type="nucleotide sequence ID" value="NZ_CAJHCQ010000006.1"/>
</dbReference>
<dbReference type="SUPFAM" id="SSF103473">
    <property type="entry name" value="MFS general substrate transporter"/>
    <property type="match status" value="1"/>
</dbReference>
<dbReference type="CDD" id="cd17319">
    <property type="entry name" value="MFS_ExuT_GudP_like"/>
    <property type="match status" value="1"/>
</dbReference>
<evidence type="ECO:0000256" key="6">
    <source>
        <dbReference type="SAM" id="Phobius"/>
    </source>
</evidence>
<dbReference type="Gene3D" id="1.20.1250.20">
    <property type="entry name" value="MFS general substrate transporter like domains"/>
    <property type="match status" value="2"/>
</dbReference>
<dbReference type="PANTHER" id="PTHR43791:SF36">
    <property type="entry name" value="TRANSPORTER, PUTATIVE (AFU_ORTHOLOGUE AFUA_6G08340)-RELATED"/>
    <property type="match status" value="1"/>
</dbReference>
<feature type="transmembrane region" description="Helical" evidence="6">
    <location>
        <begin position="102"/>
        <end position="120"/>
    </location>
</feature>
<feature type="transmembrane region" description="Helical" evidence="6">
    <location>
        <begin position="380"/>
        <end position="405"/>
    </location>
</feature>
<keyword evidence="2" id="KW-0813">Transport</keyword>
<feature type="transmembrane region" description="Helical" evidence="6">
    <location>
        <begin position="290"/>
        <end position="311"/>
    </location>
</feature>
<dbReference type="PROSITE" id="PS50850">
    <property type="entry name" value="MFS"/>
    <property type="match status" value="1"/>
</dbReference>
<keyword evidence="3 6" id="KW-0812">Transmembrane</keyword>
<evidence type="ECO:0000256" key="3">
    <source>
        <dbReference type="ARBA" id="ARBA00022692"/>
    </source>
</evidence>
<dbReference type="EMBL" id="CAJHCQ010000006">
    <property type="protein sequence ID" value="CAD6533757.1"/>
    <property type="molecule type" value="Genomic_DNA"/>
</dbReference>
<evidence type="ECO:0000259" key="7">
    <source>
        <dbReference type="PROSITE" id="PS50850"/>
    </source>
</evidence>
<evidence type="ECO:0000256" key="4">
    <source>
        <dbReference type="ARBA" id="ARBA00022989"/>
    </source>
</evidence>
<reference evidence="8 9" key="1">
    <citation type="submission" date="2020-10" db="EMBL/GenBank/DDBJ databases">
        <authorList>
            <person name="Peeters C."/>
        </authorList>
    </citation>
    <scope>NUCLEOTIDE SEQUENCE [LARGE SCALE GENOMIC DNA]</scope>
    <source>
        <strain evidence="8 9">LMG 27952</strain>
    </source>
</reference>
<evidence type="ECO:0000313" key="9">
    <source>
        <dbReference type="Proteomes" id="UP000656319"/>
    </source>
</evidence>
<feature type="transmembrane region" description="Helical" evidence="6">
    <location>
        <begin position="64"/>
        <end position="81"/>
    </location>
</feature>
<feature type="domain" description="Major facilitator superfamily (MFS) profile" evidence="7">
    <location>
        <begin position="31"/>
        <end position="438"/>
    </location>
</feature>
<evidence type="ECO:0000313" key="8">
    <source>
        <dbReference type="EMBL" id="CAD6533757.1"/>
    </source>
</evidence>
<dbReference type="InterPro" id="IPR011701">
    <property type="entry name" value="MFS"/>
</dbReference>
<feature type="transmembrane region" description="Helical" evidence="6">
    <location>
        <begin position="348"/>
        <end position="368"/>
    </location>
</feature>
<keyword evidence="5 6" id="KW-0472">Membrane</keyword>
<sequence length="444" mass="48255">MSQAAIEAEAENESASAQEARQAYRKIAWRLLPFLFLAYAVNSIDRINISFAKLRMAQDLGLGDAAYAIGTTAFFVGYILFEIPGNLYMQRVGARATLTRIMVLWGLVTMLTCLVSTPTQLYVSRFALGVAEAGFFPGVILYLTYWFPSWKRGLVTSIFFLAGFVAGMVSGPIAGIIMTALDGWHTFKGWQALFLIEGIPAVLLGAFAWFWLDDQPAHVKWLSERQKAIVIANLRNDEAHGAPQDTSLRTVIRDVRAWLPGIVFFTIYSGTNTVAYWMPSLLQGAGVHDMHRIGLVSSAPYVIGALAMYLIGRSSDRWLERRWHLAATMFTAALGFLLMHLLSAHLVLSMICMAIGAGACLAAVPVFWTIPPAYFSTRAAAAGIALVSSVGSLAALLSPMAVGAIRVSTGSLYFAFDLIGAMLTVGAVVVLAGIPARALRERRT</sequence>
<gene>
    <name evidence="8" type="primary">nicT_3</name>
    <name evidence="8" type="ORF">LMG27952_02814</name>
</gene>
<accession>A0ABM8NMT7</accession>
<name>A0ABM8NMT7_9BURK</name>
<comment type="subcellular location">
    <subcellularLocation>
        <location evidence="1">Membrane</location>
        <topology evidence="1">Multi-pass membrane protein</topology>
    </subcellularLocation>
</comment>
<organism evidence="8 9">
    <name type="scientific">Paraburkholderia hiiakae</name>
    <dbReference type="NCBI Taxonomy" id="1081782"/>
    <lineage>
        <taxon>Bacteria</taxon>
        <taxon>Pseudomonadati</taxon>
        <taxon>Pseudomonadota</taxon>
        <taxon>Betaproteobacteria</taxon>
        <taxon>Burkholderiales</taxon>
        <taxon>Burkholderiaceae</taxon>
        <taxon>Paraburkholderia</taxon>
    </lineage>
</organism>
<feature type="transmembrane region" description="Helical" evidence="6">
    <location>
        <begin position="190"/>
        <end position="212"/>
    </location>
</feature>
<dbReference type="PANTHER" id="PTHR43791">
    <property type="entry name" value="PERMEASE-RELATED"/>
    <property type="match status" value="1"/>
</dbReference>
<evidence type="ECO:0000256" key="2">
    <source>
        <dbReference type="ARBA" id="ARBA00022448"/>
    </source>
</evidence>
<feature type="transmembrane region" description="Helical" evidence="6">
    <location>
        <begin position="323"/>
        <end position="342"/>
    </location>
</feature>
<evidence type="ECO:0000256" key="5">
    <source>
        <dbReference type="ARBA" id="ARBA00023136"/>
    </source>
</evidence>
<protein>
    <submittedName>
        <fullName evidence="8">Metabolite transport protein NicT</fullName>
    </submittedName>
</protein>
<feature type="transmembrane region" description="Helical" evidence="6">
    <location>
        <begin position="411"/>
        <end position="434"/>
    </location>
</feature>